<evidence type="ECO:0000256" key="1">
    <source>
        <dbReference type="ARBA" id="ARBA00022574"/>
    </source>
</evidence>
<dbReference type="SUPFAM" id="SSF50978">
    <property type="entry name" value="WD40 repeat-like"/>
    <property type="match status" value="2"/>
</dbReference>
<keyword evidence="1 3" id="KW-0853">WD repeat</keyword>
<dbReference type="Proteomes" id="UP000186817">
    <property type="component" value="Unassembled WGS sequence"/>
</dbReference>
<keyword evidence="2" id="KW-0677">Repeat</keyword>
<dbReference type="Pfam" id="PF00400">
    <property type="entry name" value="WD40"/>
    <property type="match status" value="4"/>
</dbReference>
<protein>
    <submittedName>
        <fullName evidence="5">Vegetative incompatibility protein HET-E-1</fullName>
    </submittedName>
</protein>
<accession>A0A1Q9EMT0</accession>
<dbReference type="CDD" id="cd00200">
    <property type="entry name" value="WD40"/>
    <property type="match status" value="1"/>
</dbReference>
<dbReference type="PROSITE" id="PS00678">
    <property type="entry name" value="WD_REPEATS_1"/>
    <property type="match status" value="3"/>
</dbReference>
<dbReference type="AlphaFoldDB" id="A0A1Q9EMT0"/>
<evidence type="ECO:0000256" key="3">
    <source>
        <dbReference type="PROSITE-ProRule" id="PRU00221"/>
    </source>
</evidence>
<feature type="repeat" description="WD" evidence="3">
    <location>
        <begin position="309"/>
        <end position="350"/>
    </location>
</feature>
<reference evidence="5 6" key="1">
    <citation type="submission" date="2016-02" db="EMBL/GenBank/DDBJ databases">
        <title>Genome analysis of coral dinoflagellate symbionts highlights evolutionary adaptations to a symbiotic lifestyle.</title>
        <authorList>
            <person name="Aranda M."/>
            <person name="Li Y."/>
            <person name="Liew Y.J."/>
            <person name="Baumgarten S."/>
            <person name="Simakov O."/>
            <person name="Wilson M."/>
            <person name="Piel J."/>
            <person name="Ashoor H."/>
            <person name="Bougouffa S."/>
            <person name="Bajic V.B."/>
            <person name="Ryu T."/>
            <person name="Ravasi T."/>
            <person name="Bayer T."/>
            <person name="Micklem G."/>
            <person name="Kim H."/>
            <person name="Bhak J."/>
            <person name="Lajeunesse T.C."/>
            <person name="Voolstra C.R."/>
        </authorList>
    </citation>
    <scope>NUCLEOTIDE SEQUENCE [LARGE SCALE GENOMIC DNA]</scope>
    <source>
        <strain evidence="5 6">CCMP2467</strain>
    </source>
</reference>
<evidence type="ECO:0000313" key="6">
    <source>
        <dbReference type="Proteomes" id="UP000186817"/>
    </source>
</evidence>
<sequence length="670" mass="74568">MISRVAQLTSPPAQDPKAEASKPEASGETAQEPTAEISAEGKETALRPRLRPAMRRCESKLQGSAALEPVKPELLQPPPDGKGKGKGKEKKKTSYWISWDSLERRMEKGRWVAISCSKDHSAKIWELHSHECRGTLAGLHEGAVRCAVIDWKELTGITGADDGSMVLWNLDRYECKEQWLSGKFGQQICVAADWENQRAVSGTAQGKLLLWDSKKLALISAVDAHPGARINKVFIDVVIGFAVTAAEDGRLRVWDVTVPELTCIGTFDKHGDSITALAVDFNKNRVFSGAADGSLCFWHLKTRASIGKLDGHDDKVNAVALDVKKGLAVSASDDETARVWDVRDSICLGVLEGHTLAVRDVVADFDQQTCITCSDDTTLRMWDMVDSTCLAVLEGHTGRVTHLREENRKNKNSAMASICAAMTFEHGDGDDGYSHTVTTKVPPSYDRRSRWFAYGDAIGDWCDITELDGDKRGPALRNRLEGEAAMHKRPLDRDRLKDPNKGVKYFKSFLRPLFVKGATSVFLYCFQQFMNLHRGNGDMLRWITRFHVTVQRMQEVWNDAYLPITDPVNAEEDRASIARPGRVKGLAASPQYKRMLEKLNDEEIKVGPQAYLALVIVDDALADEGYAGANWKKQLLLSGSDDYTLRVWDIEKRWCEETLYGHSGPITMLC</sequence>
<name>A0A1Q9EMT0_SYMMI</name>
<gene>
    <name evidence="5" type="primary">HET-E1</name>
    <name evidence="5" type="ORF">AK812_SmicGene7738</name>
</gene>
<dbReference type="PROSITE" id="PS50082">
    <property type="entry name" value="WD_REPEATS_2"/>
    <property type="match status" value="4"/>
</dbReference>
<dbReference type="OrthoDB" id="538223at2759"/>
<feature type="repeat" description="WD" evidence="3">
    <location>
        <begin position="351"/>
        <end position="392"/>
    </location>
</feature>
<dbReference type="InterPro" id="IPR015943">
    <property type="entry name" value="WD40/YVTN_repeat-like_dom_sf"/>
</dbReference>
<dbReference type="InterPro" id="IPR036322">
    <property type="entry name" value="WD40_repeat_dom_sf"/>
</dbReference>
<dbReference type="Gene3D" id="2.130.10.10">
    <property type="entry name" value="YVTN repeat-like/Quinoprotein amine dehydrogenase"/>
    <property type="match status" value="3"/>
</dbReference>
<dbReference type="PANTHER" id="PTHR19848">
    <property type="entry name" value="WD40 REPEAT PROTEIN"/>
    <property type="match status" value="1"/>
</dbReference>
<dbReference type="SMART" id="SM00320">
    <property type="entry name" value="WD40"/>
    <property type="match status" value="7"/>
</dbReference>
<keyword evidence="6" id="KW-1185">Reference proteome</keyword>
<feature type="repeat" description="WD" evidence="3">
    <location>
        <begin position="267"/>
        <end position="308"/>
    </location>
</feature>
<comment type="caution">
    <text evidence="5">The sequence shown here is derived from an EMBL/GenBank/DDBJ whole genome shotgun (WGS) entry which is preliminary data.</text>
</comment>
<dbReference type="InterPro" id="IPR001680">
    <property type="entry name" value="WD40_rpt"/>
</dbReference>
<proteinExistence type="predicted"/>
<dbReference type="PANTHER" id="PTHR19848:SF8">
    <property type="entry name" value="F-BOX AND WD REPEAT DOMAIN CONTAINING 7"/>
    <property type="match status" value="1"/>
</dbReference>
<organism evidence="5 6">
    <name type="scientific">Symbiodinium microadriaticum</name>
    <name type="common">Dinoflagellate</name>
    <name type="synonym">Zooxanthella microadriatica</name>
    <dbReference type="NCBI Taxonomy" id="2951"/>
    <lineage>
        <taxon>Eukaryota</taxon>
        <taxon>Sar</taxon>
        <taxon>Alveolata</taxon>
        <taxon>Dinophyceae</taxon>
        <taxon>Suessiales</taxon>
        <taxon>Symbiodiniaceae</taxon>
        <taxon>Symbiodinium</taxon>
    </lineage>
</organism>
<evidence type="ECO:0000256" key="2">
    <source>
        <dbReference type="ARBA" id="ARBA00022737"/>
    </source>
</evidence>
<dbReference type="InterPro" id="IPR020472">
    <property type="entry name" value="WD40_PAC1"/>
</dbReference>
<dbReference type="PROSITE" id="PS50294">
    <property type="entry name" value="WD_REPEATS_REGION"/>
    <property type="match status" value="3"/>
</dbReference>
<evidence type="ECO:0000256" key="4">
    <source>
        <dbReference type="SAM" id="MobiDB-lite"/>
    </source>
</evidence>
<dbReference type="PRINTS" id="PR00320">
    <property type="entry name" value="GPROTEINBRPT"/>
</dbReference>
<feature type="region of interest" description="Disordered" evidence="4">
    <location>
        <begin position="1"/>
        <end position="90"/>
    </location>
</feature>
<evidence type="ECO:0000313" key="5">
    <source>
        <dbReference type="EMBL" id="OLQ08735.1"/>
    </source>
</evidence>
<dbReference type="EMBL" id="LSRX01000111">
    <property type="protein sequence ID" value="OLQ08735.1"/>
    <property type="molecule type" value="Genomic_DNA"/>
</dbReference>
<feature type="repeat" description="WD" evidence="3">
    <location>
        <begin position="634"/>
        <end position="651"/>
    </location>
</feature>
<feature type="compositionally biased region" description="Polar residues" evidence="4">
    <location>
        <begin position="1"/>
        <end position="12"/>
    </location>
</feature>
<dbReference type="InterPro" id="IPR019775">
    <property type="entry name" value="WD40_repeat_CS"/>
</dbReference>